<feature type="compositionally biased region" description="Basic and acidic residues" evidence="2">
    <location>
        <begin position="322"/>
        <end position="331"/>
    </location>
</feature>
<evidence type="ECO:0000256" key="1">
    <source>
        <dbReference type="ARBA" id="ARBA00007218"/>
    </source>
</evidence>
<name>A0ABY6LAT6_9ARAC</name>
<feature type="region of interest" description="Disordered" evidence="2">
    <location>
        <begin position="273"/>
        <end position="348"/>
    </location>
</feature>
<dbReference type="PANTHER" id="PTHR31353:SF1">
    <property type="entry name" value="PROTEIN FAM98B"/>
    <property type="match status" value="1"/>
</dbReference>
<dbReference type="Pfam" id="PF10239">
    <property type="entry name" value="DUF2465"/>
    <property type="match status" value="1"/>
</dbReference>
<dbReference type="EMBL" id="CP092876">
    <property type="protein sequence ID" value="UYV77038.1"/>
    <property type="molecule type" value="Genomic_DNA"/>
</dbReference>
<comment type="similarity">
    <text evidence="1">Belongs to the FAM98 family.</text>
</comment>
<proteinExistence type="inferred from homology"/>
<evidence type="ECO:0000313" key="4">
    <source>
        <dbReference type="Proteomes" id="UP001235939"/>
    </source>
</evidence>
<dbReference type="InterPro" id="IPR018797">
    <property type="entry name" value="FAM98"/>
</dbReference>
<evidence type="ECO:0000313" key="3">
    <source>
        <dbReference type="EMBL" id="UYV77038.1"/>
    </source>
</evidence>
<dbReference type="Proteomes" id="UP001235939">
    <property type="component" value="Chromosome 14"/>
</dbReference>
<dbReference type="PANTHER" id="PTHR31353">
    <property type="entry name" value="FAM98"/>
    <property type="match status" value="1"/>
</dbReference>
<organism evidence="3 4">
    <name type="scientific">Cordylochernes scorpioides</name>
    <dbReference type="NCBI Taxonomy" id="51811"/>
    <lineage>
        <taxon>Eukaryota</taxon>
        <taxon>Metazoa</taxon>
        <taxon>Ecdysozoa</taxon>
        <taxon>Arthropoda</taxon>
        <taxon>Chelicerata</taxon>
        <taxon>Arachnida</taxon>
        <taxon>Pseudoscorpiones</taxon>
        <taxon>Cheliferoidea</taxon>
        <taxon>Chernetidae</taxon>
        <taxon>Cordylochernes</taxon>
    </lineage>
</organism>
<evidence type="ECO:0000256" key="2">
    <source>
        <dbReference type="SAM" id="MobiDB-lite"/>
    </source>
</evidence>
<gene>
    <name evidence="3" type="ORF">LAZ67_14002960</name>
</gene>
<protein>
    <submittedName>
        <fullName evidence="3">FAM98A</fullName>
    </submittedName>
</protein>
<reference evidence="3 4" key="1">
    <citation type="submission" date="2022-01" db="EMBL/GenBank/DDBJ databases">
        <title>A chromosomal length assembly of Cordylochernes scorpioides.</title>
        <authorList>
            <person name="Zeh D."/>
            <person name="Zeh J."/>
        </authorList>
    </citation>
    <scope>NUCLEOTIDE SEQUENCE [LARGE SCALE GENOMIC DNA]</scope>
    <source>
        <strain evidence="3">IN4F17</strain>
        <tissue evidence="3">Whole Body</tissue>
    </source>
</reference>
<feature type="compositionally biased region" description="Polar residues" evidence="2">
    <location>
        <begin position="403"/>
        <end position="412"/>
    </location>
</feature>
<keyword evidence="4" id="KW-1185">Reference proteome</keyword>
<accession>A0ABY6LAT6</accession>
<sequence>MTFDTLNYLTEVGYDNIISNQNDLNAALADGAKSIVFTKLVADISKELQQLCKLESSVNVIEDIGDSSNFVLELSSFLKELNCPYKVLMEGPVSQRLVNLESRQILLNFLLSEIQAARMIAVDRPEKAIQLEIKESPTALEMKQMLVALKFGKPPNSITSQQLFGAVVEKLKNILNSAPSGHLSKPLFTGVLTLKQWDTLSKIQKQIHEQYKLRKEMLITRVFEEKKKYLVAEPAVDISDVLCAREDLAIIEKTSSVQLRKTTQCEINKILIGAVPDRGGRPEEQQPPPPEMPSWQKQRSDGPSGGGNRIQRGGMSGQSNQPRRDIGDHGKGQAPYMHGPVYNPQPMHHYQQQPMAYQQDYNAAMPLYAQPGYSPYAPQPAYQQYDKPRGRGGGGNRRGRGGSYNNHGQNHY</sequence>
<feature type="region of interest" description="Disordered" evidence="2">
    <location>
        <begin position="374"/>
        <end position="412"/>
    </location>
</feature>